<dbReference type="Proteomes" id="UP000092716">
    <property type="component" value="Chromosome 14"/>
</dbReference>
<dbReference type="RefSeq" id="XP_019917778.1">
    <property type="nucleotide sequence ID" value="XM_020062244.1"/>
</dbReference>
<gene>
    <name evidence="1" type="ORF">PCOAH_00054640</name>
</gene>
<dbReference type="VEuPathDB" id="PlasmoDB:PCOAH_00054640"/>
<dbReference type="EMBL" id="CP016252">
    <property type="protein sequence ID" value="ANQ11083.1"/>
    <property type="molecule type" value="Genomic_DNA"/>
</dbReference>
<dbReference type="GeneID" id="30912198"/>
<keyword evidence="2" id="KW-1185">Reference proteome</keyword>
<dbReference type="AlphaFoldDB" id="A0A1B1E7X2"/>
<sequence>MMNQFWEDENLLENMEKEQKYIHMEETNEPHINDEESTTSQFSDYYDSNADSEADHLNQDSYTVCSFYLHKPVYIFDEQSEINQLEKETHKKRDIKSDNCLSAGAAQTTDDLFLPLKKDALSKYINQSDRKLKKVYNKLIKKMQYHKNAKQTSYAIYDKTNNFLLYDYKCSMYKNIWGNFTKKYVKKKKYINMKKVFNGDNLIVNTIANDIYPYDQEVRKVVQIYKRNKLFLKNAKQRHIASKYRHSFPWVGDNMLVCPNDVDLFIMAGYSSVLTHQNTSYLKNFNYHSANAFIPLYQKTLPRNLEHLSTMMCLLVKAFSSYMGCPSHDLITACKEVECIFFRFCP</sequence>
<protein>
    <submittedName>
        <fullName evidence="1">Uncharacterized protein</fullName>
    </submittedName>
</protein>
<evidence type="ECO:0000313" key="1">
    <source>
        <dbReference type="EMBL" id="ANQ11083.1"/>
    </source>
</evidence>
<evidence type="ECO:0000313" key="2">
    <source>
        <dbReference type="Proteomes" id="UP000092716"/>
    </source>
</evidence>
<dbReference type="KEGG" id="pcot:PCOAH_00054640"/>
<organism evidence="1 2">
    <name type="scientific">Plasmodium coatneyi</name>
    <dbReference type="NCBI Taxonomy" id="208452"/>
    <lineage>
        <taxon>Eukaryota</taxon>
        <taxon>Sar</taxon>
        <taxon>Alveolata</taxon>
        <taxon>Apicomplexa</taxon>
        <taxon>Aconoidasida</taxon>
        <taxon>Haemosporida</taxon>
        <taxon>Plasmodiidae</taxon>
        <taxon>Plasmodium</taxon>
    </lineage>
</organism>
<dbReference type="OrthoDB" id="371857at2759"/>
<proteinExistence type="predicted"/>
<name>A0A1B1E7X2_9APIC</name>
<reference evidence="2" key="1">
    <citation type="submission" date="2016-06" db="EMBL/GenBank/DDBJ databases">
        <title>First high quality genome sequence of Plasmodium coatneyi using continuous long reads from single molecule, real-time sequencing.</title>
        <authorList>
            <person name="Chien J.-T."/>
            <person name="Pakala S.B."/>
            <person name="Geraldo J.A."/>
            <person name="Lapp S.A."/>
            <person name="Barnwell J.W."/>
            <person name="Kissinger J.C."/>
            <person name="Galinski M.R."/>
            <person name="Humphrey J.C."/>
        </authorList>
    </citation>
    <scope>NUCLEOTIDE SEQUENCE [LARGE SCALE GENOMIC DNA]</scope>
    <source>
        <strain evidence="2">Hackeri</strain>
    </source>
</reference>
<accession>A0A1B1E7X2</accession>